<evidence type="ECO:0000313" key="3">
    <source>
        <dbReference type="Proteomes" id="UP000487268"/>
    </source>
</evidence>
<keyword evidence="3" id="KW-1185">Reference proteome</keyword>
<dbReference type="OrthoDB" id="4698148at2"/>
<name>A0A7K0BW78_9ACTN</name>
<evidence type="ECO:0008006" key="4">
    <source>
        <dbReference type="Google" id="ProtNLM"/>
    </source>
</evidence>
<organism evidence="2 3">
    <name type="scientific">Actinomadura macrotermitis</name>
    <dbReference type="NCBI Taxonomy" id="2585200"/>
    <lineage>
        <taxon>Bacteria</taxon>
        <taxon>Bacillati</taxon>
        <taxon>Actinomycetota</taxon>
        <taxon>Actinomycetes</taxon>
        <taxon>Streptosporangiales</taxon>
        <taxon>Thermomonosporaceae</taxon>
        <taxon>Actinomadura</taxon>
    </lineage>
</organism>
<evidence type="ECO:0000256" key="1">
    <source>
        <dbReference type="SAM" id="Phobius"/>
    </source>
</evidence>
<keyword evidence="1" id="KW-0472">Membrane</keyword>
<reference evidence="2 3" key="1">
    <citation type="submission" date="2019-10" db="EMBL/GenBank/DDBJ databases">
        <title>Actinomadura rubteroloni sp. nov. and Actinomadura macrotermitis sp. nov., isolated from the gut of fungus growing-termite Macrotermes natalensis.</title>
        <authorList>
            <person name="Benndorf R."/>
            <person name="Martin K."/>
            <person name="Kuefner M."/>
            <person name="De Beer W."/>
            <person name="Kaster A.-K."/>
            <person name="Vollmers J."/>
            <person name="Poulsen M."/>
            <person name="Beemelmanns C."/>
        </authorList>
    </citation>
    <scope>NUCLEOTIDE SEQUENCE [LARGE SCALE GENOMIC DNA]</scope>
    <source>
        <strain evidence="2 3">RB68</strain>
    </source>
</reference>
<evidence type="ECO:0000313" key="2">
    <source>
        <dbReference type="EMBL" id="MQY05421.1"/>
    </source>
</evidence>
<keyword evidence="1" id="KW-0812">Transmembrane</keyword>
<dbReference type="InterPro" id="IPR018750">
    <property type="entry name" value="DUF2306_membrane"/>
</dbReference>
<gene>
    <name evidence="2" type="ORF">ACRB68_34960</name>
</gene>
<comment type="caution">
    <text evidence="2">The sequence shown here is derived from an EMBL/GenBank/DDBJ whole genome shotgun (WGS) entry which is preliminary data.</text>
</comment>
<sequence length="233" mass="25713">MTDHAPAARHRPALALVALLSIGIVLYAVPAYLVPGHVHARVGIRADVPYHLPFLVVHAATGGIALLVGPLQFVRRLRRAHRLIGRLYLFGGVFPASLSGVVVALLTTAGWAARVSFTLLDLVWAATAVLGYRAVRARRYRDHERWMRRNFALTFAGVTLRLWLGLLIAVQLPFRDGDFRPLFDTAYTAAALLSWLPNLLYAEFRFLRPRARQDVEEASAGFDLGVKAGTRGS</sequence>
<accession>A0A7K0BW78</accession>
<dbReference type="Proteomes" id="UP000487268">
    <property type="component" value="Unassembled WGS sequence"/>
</dbReference>
<dbReference type="AlphaFoldDB" id="A0A7K0BW78"/>
<proteinExistence type="predicted"/>
<dbReference type="Pfam" id="PF10067">
    <property type="entry name" value="DUF2306"/>
    <property type="match status" value="1"/>
</dbReference>
<feature type="transmembrane region" description="Helical" evidence="1">
    <location>
        <begin position="86"/>
        <end position="105"/>
    </location>
</feature>
<dbReference type="EMBL" id="WEGH01000002">
    <property type="protein sequence ID" value="MQY05421.1"/>
    <property type="molecule type" value="Genomic_DNA"/>
</dbReference>
<feature type="transmembrane region" description="Helical" evidence="1">
    <location>
        <begin position="111"/>
        <end position="130"/>
    </location>
</feature>
<protein>
    <recommendedName>
        <fullName evidence="4">DUF2306 domain-containing protein</fullName>
    </recommendedName>
</protein>
<feature type="transmembrane region" description="Helical" evidence="1">
    <location>
        <begin position="54"/>
        <end position="74"/>
    </location>
</feature>
<feature type="transmembrane region" description="Helical" evidence="1">
    <location>
        <begin position="151"/>
        <end position="174"/>
    </location>
</feature>
<keyword evidence="1" id="KW-1133">Transmembrane helix</keyword>
<feature type="transmembrane region" description="Helical" evidence="1">
    <location>
        <begin position="12"/>
        <end position="34"/>
    </location>
</feature>
<feature type="transmembrane region" description="Helical" evidence="1">
    <location>
        <begin position="186"/>
        <end position="204"/>
    </location>
</feature>
<dbReference type="RefSeq" id="WP_153533471.1">
    <property type="nucleotide sequence ID" value="NZ_WEGH01000002.1"/>
</dbReference>